<dbReference type="Pfam" id="PF00400">
    <property type="entry name" value="WD40"/>
    <property type="match status" value="1"/>
</dbReference>
<dbReference type="AlphaFoldDB" id="A0A6P8Z820"/>
<dbReference type="GO" id="GO:0031514">
    <property type="term" value="C:motile cilium"/>
    <property type="evidence" value="ECO:0007669"/>
    <property type="project" value="TreeGrafter"/>
</dbReference>
<protein>
    <recommendedName>
        <fullName evidence="5">Cilia- and flagella-associated protein 251</fullName>
    </recommendedName>
</protein>
<dbReference type="InParanoid" id="A0A6P8Z820"/>
<comment type="subcellular location">
    <subcellularLocation>
        <location evidence="1">Cell projection</location>
        <location evidence="1">Cilium</location>
    </subcellularLocation>
</comment>
<dbReference type="PANTHER" id="PTHR13720">
    <property type="entry name" value="WD-40 REPEAT PROTEIN"/>
    <property type="match status" value="1"/>
</dbReference>
<dbReference type="InterPro" id="IPR050630">
    <property type="entry name" value="WD_repeat_EMAP"/>
</dbReference>
<keyword evidence="3" id="KW-0677">Repeat</keyword>
<dbReference type="KEGG" id="tpal:117646305"/>
<dbReference type="RefSeq" id="XP_034243057.1">
    <property type="nucleotide sequence ID" value="XM_034387166.1"/>
</dbReference>
<gene>
    <name evidence="7" type="primary">LOC117646305</name>
</gene>
<dbReference type="PANTHER" id="PTHR13720:SF13">
    <property type="entry name" value="CILIA- AND FLAGELLA-ASSOCIATED PROTEIN 251"/>
    <property type="match status" value="1"/>
</dbReference>
<evidence type="ECO:0000313" key="6">
    <source>
        <dbReference type="Proteomes" id="UP000515158"/>
    </source>
</evidence>
<dbReference type="InterPro" id="IPR036322">
    <property type="entry name" value="WD40_repeat_dom_sf"/>
</dbReference>
<dbReference type="Gene3D" id="2.130.10.10">
    <property type="entry name" value="YVTN repeat-like/Quinoprotein amine dehydrogenase"/>
    <property type="match status" value="1"/>
</dbReference>
<dbReference type="OrthoDB" id="4899631at2759"/>
<dbReference type="InterPro" id="IPR001680">
    <property type="entry name" value="WD40_rpt"/>
</dbReference>
<dbReference type="SUPFAM" id="SSF50978">
    <property type="entry name" value="WD40 repeat-like"/>
    <property type="match status" value="1"/>
</dbReference>
<dbReference type="InterPro" id="IPR015943">
    <property type="entry name" value="WD40/YVTN_repeat-like_dom_sf"/>
</dbReference>
<evidence type="ECO:0000256" key="2">
    <source>
        <dbReference type="ARBA" id="ARBA00022574"/>
    </source>
</evidence>
<dbReference type="GeneID" id="117646305"/>
<proteinExistence type="predicted"/>
<keyword evidence="2" id="KW-0853">WD repeat</keyword>
<evidence type="ECO:0000256" key="5">
    <source>
        <dbReference type="ARBA" id="ARBA00040994"/>
    </source>
</evidence>
<organism evidence="7">
    <name type="scientific">Thrips palmi</name>
    <name type="common">Melon thrips</name>
    <dbReference type="NCBI Taxonomy" id="161013"/>
    <lineage>
        <taxon>Eukaryota</taxon>
        <taxon>Metazoa</taxon>
        <taxon>Ecdysozoa</taxon>
        <taxon>Arthropoda</taxon>
        <taxon>Hexapoda</taxon>
        <taxon>Insecta</taxon>
        <taxon>Pterygota</taxon>
        <taxon>Neoptera</taxon>
        <taxon>Paraneoptera</taxon>
        <taxon>Thysanoptera</taxon>
        <taxon>Terebrantia</taxon>
        <taxon>Thripoidea</taxon>
        <taxon>Thripidae</taxon>
        <taxon>Thrips</taxon>
    </lineage>
</organism>
<evidence type="ECO:0000256" key="1">
    <source>
        <dbReference type="ARBA" id="ARBA00004138"/>
    </source>
</evidence>
<evidence type="ECO:0000256" key="4">
    <source>
        <dbReference type="ARBA" id="ARBA00023273"/>
    </source>
</evidence>
<sequence>MVVIGTTRGHIRFYDQDMCLLHWYQQSELDAITSLSFSVDAATAVAAKASASWAASRTSFPTARHSVDAEQRAVQQRMDLSRMISGPLPRGHDAEGAFQARDLIVSTDAGRMVLVSFASERCVVLHDYQVPITAIQTHTDKPQLLIGRADGSISLIDYEKKEVMMTYAFECKPGAEPVAVTSLKYSPNGAVLACGRANGTLYLLHPVLLQPIVPQPFQKTRHAVRHLCFSPDNMFMAHCDSANFVSAYRCHNAAKGRWVYLGKQQLHGLAVRCLLFGPQPFDAPLFSLGEDLLLVEYDVAHSMNNTLVVHRMDPVEQSGVPSHMTWCPGREEGDDLTLLIATSEYKYKLVDLKSRSLCGTYQGPRLRTPVCTIKVDAVPAAGGHCTAGS</sequence>
<keyword evidence="4" id="KW-0966">Cell projection</keyword>
<evidence type="ECO:0000313" key="7">
    <source>
        <dbReference type="RefSeq" id="XP_034243057.1"/>
    </source>
</evidence>
<dbReference type="Proteomes" id="UP000515158">
    <property type="component" value="Unplaced"/>
</dbReference>
<dbReference type="SMART" id="SM00320">
    <property type="entry name" value="WD40"/>
    <property type="match status" value="3"/>
</dbReference>
<keyword evidence="6" id="KW-1185">Reference proteome</keyword>
<evidence type="ECO:0000256" key="3">
    <source>
        <dbReference type="ARBA" id="ARBA00022737"/>
    </source>
</evidence>
<name>A0A6P8Z820_THRPL</name>
<reference evidence="7" key="1">
    <citation type="submission" date="2025-08" db="UniProtKB">
        <authorList>
            <consortium name="RefSeq"/>
        </authorList>
    </citation>
    <scope>IDENTIFICATION</scope>
    <source>
        <tissue evidence="7">Total insect</tissue>
    </source>
</reference>
<accession>A0A6P8Z820</accession>